<dbReference type="Proteomes" id="UP000579812">
    <property type="component" value="Unassembled WGS sequence"/>
</dbReference>
<reference evidence="2 3" key="1">
    <citation type="submission" date="2020-04" db="EMBL/GenBank/DDBJ databases">
        <title>Chromosome-level genome assembly of a cyprinid fish Onychostoma macrolepis by integration of Nanopore Sequencing, Bionano and Hi-C technology.</title>
        <authorList>
            <person name="Wang D."/>
        </authorList>
    </citation>
    <scope>NUCLEOTIDE SEQUENCE [LARGE SCALE GENOMIC DNA]</scope>
    <source>
        <strain evidence="2">SWU-2019</strain>
        <tissue evidence="2">Muscle</tissue>
    </source>
</reference>
<dbReference type="EMBL" id="JAAMOB010000013">
    <property type="protein sequence ID" value="KAF4105372.1"/>
    <property type="molecule type" value="Genomic_DNA"/>
</dbReference>
<proteinExistence type="predicted"/>
<comment type="caution">
    <text evidence="2">The sequence shown here is derived from an EMBL/GenBank/DDBJ whole genome shotgun (WGS) entry which is preliminary data.</text>
</comment>
<evidence type="ECO:0000313" key="2">
    <source>
        <dbReference type="EMBL" id="KAF4105372.1"/>
    </source>
</evidence>
<feature type="region of interest" description="Disordered" evidence="1">
    <location>
        <begin position="106"/>
        <end position="172"/>
    </location>
</feature>
<gene>
    <name evidence="2" type="ORF">G5714_013034</name>
</gene>
<evidence type="ECO:0000313" key="3">
    <source>
        <dbReference type="Proteomes" id="UP000579812"/>
    </source>
</evidence>
<feature type="region of interest" description="Disordered" evidence="1">
    <location>
        <begin position="1"/>
        <end position="50"/>
    </location>
</feature>
<keyword evidence="3" id="KW-1185">Reference proteome</keyword>
<feature type="compositionally biased region" description="Polar residues" evidence="1">
    <location>
        <begin position="19"/>
        <end position="31"/>
    </location>
</feature>
<name>A0A7J6CI20_9TELE</name>
<organism evidence="2 3">
    <name type="scientific">Onychostoma macrolepis</name>
    <dbReference type="NCBI Taxonomy" id="369639"/>
    <lineage>
        <taxon>Eukaryota</taxon>
        <taxon>Metazoa</taxon>
        <taxon>Chordata</taxon>
        <taxon>Craniata</taxon>
        <taxon>Vertebrata</taxon>
        <taxon>Euteleostomi</taxon>
        <taxon>Actinopterygii</taxon>
        <taxon>Neopterygii</taxon>
        <taxon>Teleostei</taxon>
        <taxon>Ostariophysi</taxon>
        <taxon>Cypriniformes</taxon>
        <taxon>Cyprinidae</taxon>
        <taxon>Acrossocheilinae</taxon>
        <taxon>Onychostoma</taxon>
    </lineage>
</organism>
<sequence length="172" mass="18486">MSINSHTRQDRGVVPQEQPGLNQEAPSSTEGAETVAEGVSDPITSSPAVGFTEGTVSELAGLVKVLLQSQAARDDRMEQVMVKQDQRWRNMQHQFQQIQHQVLEIQAGGDRRRSQTISPTVSPVRIGKEDVNTEMGFSTPVLGGVEARHAGRQSSSAEGGESVTELPSVPSA</sequence>
<evidence type="ECO:0000256" key="1">
    <source>
        <dbReference type="SAM" id="MobiDB-lite"/>
    </source>
</evidence>
<dbReference type="AlphaFoldDB" id="A0A7J6CI20"/>
<accession>A0A7J6CI20</accession>
<protein>
    <submittedName>
        <fullName evidence="2">Uncharacterized protein</fullName>
    </submittedName>
</protein>